<dbReference type="GO" id="GO:0004497">
    <property type="term" value="F:monooxygenase activity"/>
    <property type="evidence" value="ECO:0007669"/>
    <property type="project" value="InterPro"/>
</dbReference>
<keyword evidence="2" id="KW-0812">Transmembrane</keyword>
<organism evidence="3 4">
    <name type="scientific">Eleusine coracana subsp. coracana</name>
    <dbReference type="NCBI Taxonomy" id="191504"/>
    <lineage>
        <taxon>Eukaryota</taxon>
        <taxon>Viridiplantae</taxon>
        <taxon>Streptophyta</taxon>
        <taxon>Embryophyta</taxon>
        <taxon>Tracheophyta</taxon>
        <taxon>Spermatophyta</taxon>
        <taxon>Magnoliopsida</taxon>
        <taxon>Liliopsida</taxon>
        <taxon>Poales</taxon>
        <taxon>Poaceae</taxon>
        <taxon>PACMAD clade</taxon>
        <taxon>Chloridoideae</taxon>
        <taxon>Cynodonteae</taxon>
        <taxon>Eleusininae</taxon>
        <taxon>Eleusine</taxon>
    </lineage>
</organism>
<evidence type="ECO:0000313" key="3">
    <source>
        <dbReference type="EMBL" id="GJN37605.1"/>
    </source>
</evidence>
<sequence>MERLAASYLYICISILLPLLLLKVIKRKRGGGGDNAVRLPPGPWRLPVIGSLHHLVGKPLVHRATADLARRLGAPPLIYLKLGEIPVVVPTSRDAAREITRTHDAAMEHDHQDQHGRRAGPGVRAVRRAVAPAPEARRRGAAQRAAGGS</sequence>
<evidence type="ECO:0000256" key="2">
    <source>
        <dbReference type="SAM" id="Phobius"/>
    </source>
</evidence>
<keyword evidence="2" id="KW-0472">Membrane</keyword>
<dbReference type="GO" id="GO:0005506">
    <property type="term" value="F:iron ion binding"/>
    <property type="evidence" value="ECO:0007669"/>
    <property type="project" value="InterPro"/>
</dbReference>
<feature type="region of interest" description="Disordered" evidence="1">
    <location>
        <begin position="129"/>
        <end position="149"/>
    </location>
</feature>
<accession>A0AAV5FT11</accession>
<dbReference type="AlphaFoldDB" id="A0AAV5FT11"/>
<comment type="caution">
    <text evidence="3">The sequence shown here is derived from an EMBL/GenBank/DDBJ whole genome shotgun (WGS) entry which is preliminary data.</text>
</comment>
<reference evidence="3" key="1">
    <citation type="journal article" date="2018" name="DNA Res.">
        <title>Multiple hybrid de novo genome assembly of finger millet, an orphan allotetraploid crop.</title>
        <authorList>
            <person name="Hatakeyama M."/>
            <person name="Aluri S."/>
            <person name="Balachadran M.T."/>
            <person name="Sivarajan S.R."/>
            <person name="Patrignani A."/>
            <person name="Gruter S."/>
            <person name="Poveda L."/>
            <person name="Shimizu-Inatsugi R."/>
            <person name="Baeten J."/>
            <person name="Francoijs K.J."/>
            <person name="Nataraja K.N."/>
            <person name="Reddy Y.A.N."/>
            <person name="Phadnis S."/>
            <person name="Ravikumar R.L."/>
            <person name="Schlapbach R."/>
            <person name="Sreeman S.M."/>
            <person name="Shimizu K.K."/>
        </authorList>
    </citation>
    <scope>NUCLEOTIDE SEQUENCE</scope>
</reference>
<name>A0AAV5FT11_ELECO</name>
<keyword evidence="2" id="KW-1133">Transmembrane helix</keyword>
<reference evidence="3" key="2">
    <citation type="submission" date="2021-12" db="EMBL/GenBank/DDBJ databases">
        <title>Resequencing data analysis of finger millet.</title>
        <authorList>
            <person name="Hatakeyama M."/>
            <person name="Aluri S."/>
            <person name="Balachadran M.T."/>
            <person name="Sivarajan S.R."/>
            <person name="Poveda L."/>
            <person name="Shimizu-Inatsugi R."/>
            <person name="Schlapbach R."/>
            <person name="Sreeman S.M."/>
            <person name="Shimizu K.K."/>
        </authorList>
    </citation>
    <scope>NUCLEOTIDE SEQUENCE</scope>
</reference>
<evidence type="ECO:0000313" key="4">
    <source>
        <dbReference type="Proteomes" id="UP001054889"/>
    </source>
</evidence>
<feature type="transmembrane region" description="Helical" evidence="2">
    <location>
        <begin position="6"/>
        <end position="25"/>
    </location>
</feature>
<gene>
    <name evidence="3" type="primary">gb26579</name>
    <name evidence="3" type="ORF">PR202_gb26579</name>
</gene>
<dbReference type="SUPFAM" id="SSF48264">
    <property type="entry name" value="Cytochrome P450"/>
    <property type="match status" value="1"/>
</dbReference>
<dbReference type="GO" id="GO:0020037">
    <property type="term" value="F:heme binding"/>
    <property type="evidence" value="ECO:0007669"/>
    <property type="project" value="InterPro"/>
</dbReference>
<dbReference type="PANTHER" id="PTHR47954">
    <property type="entry name" value="OS09G0275400 PROTEIN-RELATED"/>
    <property type="match status" value="1"/>
</dbReference>
<evidence type="ECO:0000256" key="1">
    <source>
        <dbReference type="SAM" id="MobiDB-lite"/>
    </source>
</evidence>
<keyword evidence="4" id="KW-1185">Reference proteome</keyword>
<dbReference type="GO" id="GO:0016705">
    <property type="term" value="F:oxidoreductase activity, acting on paired donors, with incorporation or reduction of molecular oxygen"/>
    <property type="evidence" value="ECO:0007669"/>
    <property type="project" value="InterPro"/>
</dbReference>
<dbReference type="Gene3D" id="1.10.630.10">
    <property type="entry name" value="Cytochrome P450"/>
    <property type="match status" value="1"/>
</dbReference>
<dbReference type="Proteomes" id="UP001054889">
    <property type="component" value="Unassembled WGS sequence"/>
</dbReference>
<dbReference type="EMBL" id="BQKI01000095">
    <property type="protein sequence ID" value="GJN37605.1"/>
    <property type="molecule type" value="Genomic_DNA"/>
</dbReference>
<proteinExistence type="predicted"/>
<dbReference type="PANTHER" id="PTHR47954:SF1">
    <property type="entry name" value="OS02G0217300 PROTEIN"/>
    <property type="match status" value="1"/>
</dbReference>
<protein>
    <submittedName>
        <fullName evidence="3">Uncharacterized protein</fullName>
    </submittedName>
</protein>
<dbReference type="InterPro" id="IPR036396">
    <property type="entry name" value="Cyt_P450_sf"/>
</dbReference>